<protein>
    <recommendedName>
        <fullName evidence="3">Lipoprotein</fullName>
    </recommendedName>
</protein>
<reference evidence="2" key="1">
    <citation type="submission" date="2019-02" db="EMBL/GenBank/DDBJ databases">
        <authorList>
            <person name="Gruber-Vodicka R. H."/>
            <person name="Seah K. B. B."/>
        </authorList>
    </citation>
    <scope>NUCLEOTIDE SEQUENCE</scope>
    <source>
        <strain evidence="2">BECK_S127</strain>
    </source>
</reference>
<dbReference type="EMBL" id="CAADHB010000004">
    <property type="protein sequence ID" value="VFK77979.1"/>
    <property type="molecule type" value="Genomic_DNA"/>
</dbReference>
<evidence type="ECO:0000313" key="2">
    <source>
        <dbReference type="EMBL" id="VFK77979.1"/>
    </source>
</evidence>
<gene>
    <name evidence="2" type="ORF">BECKSD772D_GA0070982_100448</name>
</gene>
<evidence type="ECO:0000256" key="1">
    <source>
        <dbReference type="SAM" id="SignalP"/>
    </source>
</evidence>
<proteinExistence type="predicted"/>
<feature type="chain" id="PRO_5019554736" description="Lipoprotein" evidence="1">
    <location>
        <begin position="24"/>
        <end position="353"/>
    </location>
</feature>
<sequence length="353" mass="39041">MKKALWPILATTVALSVSGCAFIKNHTVAGQFIECKKEAKELANGVNGKTTGDILDKYEKKLDGFLGCFIGPRSVDGDELKMLIANSKGKLSDDTNPFELTKSKKLAFDNNEGYQLLRAHMIATIIARYAAFNIDGKLAGELEYSLGYSNASDDAEDSLASIARVEHLIRARSGLFKSTNQDGVTLEVPDYYDASKKSKFDVTPTVKDTIKRYGRLYRALLYLDAVKEASTPTVRRGRSLIRGIVGAIASGNVGNLKDTLSKVTTSVLKLKAVQRFALAYRIDTNGYLLQCVLTINDNTNQPYYRSDRACGNDLKGHWEKWDKLLKPACKRLNEAAEIKKVGKAITCTPWDYK</sequence>
<accession>A0A451BI86</accession>
<dbReference type="AlphaFoldDB" id="A0A451BI86"/>
<name>A0A451BI86_9GAMM</name>
<evidence type="ECO:0008006" key="3">
    <source>
        <dbReference type="Google" id="ProtNLM"/>
    </source>
</evidence>
<organism evidence="2">
    <name type="scientific">Candidatus Kentrum sp. SD</name>
    <dbReference type="NCBI Taxonomy" id="2126332"/>
    <lineage>
        <taxon>Bacteria</taxon>
        <taxon>Pseudomonadati</taxon>
        <taxon>Pseudomonadota</taxon>
        <taxon>Gammaproteobacteria</taxon>
        <taxon>Candidatus Kentrum</taxon>
    </lineage>
</organism>
<feature type="signal peptide" evidence="1">
    <location>
        <begin position="1"/>
        <end position="23"/>
    </location>
</feature>
<keyword evidence="1" id="KW-0732">Signal</keyword>
<dbReference type="PROSITE" id="PS51257">
    <property type="entry name" value="PROKAR_LIPOPROTEIN"/>
    <property type="match status" value="1"/>
</dbReference>